<reference evidence="2 3" key="1">
    <citation type="submission" date="2021-05" db="EMBL/GenBank/DDBJ databases">
        <title>Comparative genomic studies on the polysaccharide-degrading batcterial strains of the Flammeovirga genus.</title>
        <authorList>
            <person name="Zewei F."/>
            <person name="Zheng Z."/>
            <person name="Yu L."/>
            <person name="Ruyue G."/>
            <person name="Yanhong M."/>
            <person name="Yuanyuan C."/>
            <person name="Jingyan G."/>
            <person name="Wenjun H."/>
        </authorList>
    </citation>
    <scope>NUCLEOTIDE SEQUENCE [LARGE SCALE GENOMIC DNA]</scope>
    <source>
        <strain evidence="2 3">YS10</strain>
    </source>
</reference>
<dbReference type="InterPro" id="IPR022742">
    <property type="entry name" value="Hydrolase_4"/>
</dbReference>
<dbReference type="PANTHER" id="PTHR43358:SF5">
    <property type="entry name" value="EXPORTED PROTEIN"/>
    <property type="match status" value="1"/>
</dbReference>
<dbReference type="InterPro" id="IPR029058">
    <property type="entry name" value="AB_hydrolase_fold"/>
</dbReference>
<dbReference type="Proteomes" id="UP000682802">
    <property type="component" value="Chromosome 1"/>
</dbReference>
<dbReference type="RefSeq" id="WP_144074626.1">
    <property type="nucleotide sequence ID" value="NZ_CP076128.1"/>
</dbReference>
<dbReference type="InterPro" id="IPR052920">
    <property type="entry name" value="DNA-binding_regulatory"/>
</dbReference>
<dbReference type="SUPFAM" id="SSF53474">
    <property type="entry name" value="alpha/beta-Hydrolases"/>
    <property type="match status" value="1"/>
</dbReference>
<gene>
    <name evidence="2" type="ORF">KM029_18280</name>
</gene>
<accession>A0ABX8GUE6</accession>
<dbReference type="Gene3D" id="3.40.50.1820">
    <property type="entry name" value="alpha/beta hydrolase"/>
    <property type="match status" value="1"/>
</dbReference>
<dbReference type="Pfam" id="PF12146">
    <property type="entry name" value="Hydrolase_4"/>
    <property type="match status" value="1"/>
</dbReference>
<protein>
    <submittedName>
        <fullName evidence="2">Alpha/beta hydrolase</fullName>
    </submittedName>
</protein>
<evidence type="ECO:0000313" key="3">
    <source>
        <dbReference type="Proteomes" id="UP000682802"/>
    </source>
</evidence>
<organism evidence="2 3">
    <name type="scientific">Flammeovirga kamogawensis</name>
    <dbReference type="NCBI Taxonomy" id="373891"/>
    <lineage>
        <taxon>Bacteria</taxon>
        <taxon>Pseudomonadati</taxon>
        <taxon>Bacteroidota</taxon>
        <taxon>Cytophagia</taxon>
        <taxon>Cytophagales</taxon>
        <taxon>Flammeovirgaceae</taxon>
        <taxon>Flammeovirga</taxon>
    </lineage>
</organism>
<dbReference type="PROSITE" id="PS51257">
    <property type="entry name" value="PROKAR_LIPOPROTEIN"/>
    <property type="match status" value="1"/>
</dbReference>
<evidence type="ECO:0000259" key="1">
    <source>
        <dbReference type="Pfam" id="PF12146"/>
    </source>
</evidence>
<dbReference type="EMBL" id="CP076128">
    <property type="protein sequence ID" value="QWG07228.1"/>
    <property type="molecule type" value="Genomic_DNA"/>
</dbReference>
<proteinExistence type="predicted"/>
<evidence type="ECO:0000313" key="2">
    <source>
        <dbReference type="EMBL" id="QWG07228.1"/>
    </source>
</evidence>
<dbReference type="GO" id="GO:0016787">
    <property type="term" value="F:hydrolase activity"/>
    <property type="evidence" value="ECO:0007669"/>
    <property type="project" value="UniProtKB-KW"/>
</dbReference>
<name>A0ABX8GUE6_9BACT</name>
<keyword evidence="3" id="KW-1185">Reference proteome</keyword>
<dbReference type="PANTHER" id="PTHR43358">
    <property type="entry name" value="ALPHA/BETA-HYDROLASE"/>
    <property type="match status" value="1"/>
</dbReference>
<feature type="domain" description="Serine aminopeptidase S33" evidence="1">
    <location>
        <begin position="90"/>
        <end position="175"/>
    </location>
</feature>
<keyword evidence="2" id="KW-0378">Hydrolase</keyword>
<sequence length="314" mass="35275">MNASIKKIIYGLLSIVLIIYISVSCFGYKQIVLINTHQGNSSLEKEIKSKTFDTKLLSECKQENFKVHSLFGYDLQGTYIEAPTDSLGLTVVLVHGIKSDRWKMMRYAQIYLKHGIDVLLYDQRKHGLSGGSQESYGYFESQDLEQIVQWVKKRKPKDMIAAHGESLGGATVCMHSGINESTHSVSFYISDCAYSDTPELLTMRAKKDFGVPDLGFITTTSFLAKINAGFFFSDVMPIEAVTISKVPILFIHGDKDNYIPKEMSIEMYNAKQNGEKYLWLVANAVHANSITVAPKVYETKVMNYVNTIVSQLAE</sequence>